<feature type="compositionally biased region" description="Basic and acidic residues" evidence="1">
    <location>
        <begin position="203"/>
        <end position="219"/>
    </location>
</feature>
<organism evidence="2 3">
    <name type="scientific">Lithohypha guttulata</name>
    <dbReference type="NCBI Taxonomy" id="1690604"/>
    <lineage>
        <taxon>Eukaryota</taxon>
        <taxon>Fungi</taxon>
        <taxon>Dikarya</taxon>
        <taxon>Ascomycota</taxon>
        <taxon>Pezizomycotina</taxon>
        <taxon>Eurotiomycetes</taxon>
        <taxon>Chaetothyriomycetidae</taxon>
        <taxon>Chaetothyriales</taxon>
        <taxon>Trichomeriaceae</taxon>
        <taxon>Lithohypha</taxon>
    </lineage>
</organism>
<evidence type="ECO:0000313" key="3">
    <source>
        <dbReference type="Proteomes" id="UP001345013"/>
    </source>
</evidence>
<dbReference type="Proteomes" id="UP001345013">
    <property type="component" value="Unassembled WGS sequence"/>
</dbReference>
<sequence length="591" mass="65996">MLEAQLHNPRKRRNPESQTLPRTVSSFHLCKKQKRDHNNRSRFPPAFWDNLSKIDLTTRALEEVDRRNTQAALNSWPTRRQLHRPLTRGILAESRKSLQPFIPAVDYLHRCGSKVLKSVKQTARHGGPDLSDLRGLSKHSTLFDQEMSSSQSSSRAPKRSSRSTSNTRPSTNTSTSKSSGPYNRNFQQNLIDGGVLPPAYRYPDGRLPKKPDNWEDIQRRLRGPRPSLSPSKFMEEDHEIFVQADADAAKEKQVTTSVIPIIEGNIGDAKCVSGGIPFTNLDPLTDGTLAPGNPDVYYGARPEQLDRRVRDELSGLIIPSTQHDLPVVPNFFLAAKGPDGSAAVAKRQAYYDGALGARGIHSLQFYCQESSSYDNNAYTISSVYHDGTLKMYTSHRHSTGPGSQPEYYAHQLNTWGMTGNVETFRQGAAAYRNARDWAKEQREEAIRQANRRASEHQAQSLTVETNSERNSSFTSETTAEGGFRPDEESQNLLDETSNTTAEFQDSDNSTYELAAETLPIKRLNKRSKQTSRYQRKRRNAGAADESFSDQAELQTSGPSGLSQQLEDQGLGQELESQSSNSDLQPIASIKP</sequence>
<reference evidence="2 3" key="1">
    <citation type="submission" date="2023-08" db="EMBL/GenBank/DDBJ databases">
        <title>Black Yeasts Isolated from many extreme environments.</title>
        <authorList>
            <person name="Coleine C."/>
            <person name="Stajich J.E."/>
            <person name="Selbmann L."/>
        </authorList>
    </citation>
    <scope>NUCLEOTIDE SEQUENCE [LARGE SCALE GENOMIC DNA]</scope>
    <source>
        <strain evidence="2 3">CCFEE 5885</strain>
    </source>
</reference>
<feature type="compositionally biased region" description="Basic residues" evidence="1">
    <location>
        <begin position="522"/>
        <end position="539"/>
    </location>
</feature>
<feature type="compositionally biased region" description="Polar residues" evidence="1">
    <location>
        <begin position="180"/>
        <end position="190"/>
    </location>
</feature>
<comment type="caution">
    <text evidence="2">The sequence shown here is derived from an EMBL/GenBank/DDBJ whole genome shotgun (WGS) entry which is preliminary data.</text>
</comment>
<feature type="region of interest" description="Disordered" evidence="1">
    <location>
        <begin position="446"/>
        <end position="591"/>
    </location>
</feature>
<feature type="compositionally biased region" description="Low complexity" evidence="1">
    <location>
        <begin position="162"/>
        <end position="179"/>
    </location>
</feature>
<proteinExistence type="predicted"/>
<dbReference type="EMBL" id="JAVRRG010000098">
    <property type="protein sequence ID" value="KAK5086187.1"/>
    <property type="molecule type" value="Genomic_DNA"/>
</dbReference>
<feature type="region of interest" description="Disordered" evidence="1">
    <location>
        <begin position="143"/>
        <end position="231"/>
    </location>
</feature>
<feature type="compositionally biased region" description="Polar residues" evidence="1">
    <location>
        <begin position="548"/>
        <end position="558"/>
    </location>
</feature>
<feature type="compositionally biased region" description="Polar residues" evidence="1">
    <location>
        <begin position="490"/>
        <end position="511"/>
    </location>
</feature>
<feature type="compositionally biased region" description="Polar residues" evidence="1">
    <location>
        <begin position="456"/>
        <end position="478"/>
    </location>
</feature>
<protein>
    <submittedName>
        <fullName evidence="2">Uncharacterized protein</fullName>
    </submittedName>
</protein>
<feature type="compositionally biased region" description="Low complexity" evidence="1">
    <location>
        <begin position="559"/>
        <end position="577"/>
    </location>
</feature>
<name>A0ABR0K5A1_9EURO</name>
<feature type="region of interest" description="Disordered" evidence="1">
    <location>
        <begin position="1"/>
        <end position="24"/>
    </location>
</feature>
<evidence type="ECO:0000256" key="1">
    <source>
        <dbReference type="SAM" id="MobiDB-lite"/>
    </source>
</evidence>
<evidence type="ECO:0000313" key="2">
    <source>
        <dbReference type="EMBL" id="KAK5086187.1"/>
    </source>
</evidence>
<gene>
    <name evidence="2" type="ORF">LTR24_006972</name>
</gene>
<keyword evidence="3" id="KW-1185">Reference proteome</keyword>
<accession>A0ABR0K5A1</accession>